<feature type="compositionally biased region" description="Low complexity" evidence="2">
    <location>
        <begin position="220"/>
        <end position="239"/>
    </location>
</feature>
<dbReference type="Pfam" id="PF21938">
    <property type="entry name" value="CAP_N"/>
    <property type="match status" value="1"/>
</dbReference>
<proteinExistence type="inferred from homology"/>
<protein>
    <recommendedName>
        <fullName evidence="3">C-CAP/cofactor C-like domain-containing protein</fullName>
    </recommendedName>
</protein>
<comment type="caution">
    <text evidence="4">The sequence shown here is derived from an EMBL/GenBank/DDBJ whole genome shotgun (WGS) entry which is preliminary data.</text>
</comment>
<dbReference type="PANTHER" id="PTHR10652">
    <property type="entry name" value="ADENYLYL CYCLASE-ASSOCIATED PROTEIN"/>
    <property type="match status" value="1"/>
</dbReference>
<keyword evidence="5" id="KW-1185">Reference proteome</keyword>
<comment type="similarity">
    <text evidence="1">Belongs to the CAP family.</text>
</comment>
<sequence length="496" mass="51283">MQGVGALDGIIRRLEGVAARLEAAEGGVTSRASSSGGPQLLSDWDASIAPALTALSSATETLDDDVRKCTQIVVEAFAAERGVVEATTTCQKPDQAGLQALLAPVAAQIDAADMLTGSRRGAAFNHFKAVADVLPALAWVAYTGSSCGMSAPAKHVEESWQAAEFFANKILVEHRGTPHAAWVRALKDALMALRGFVAKHAAAGPAWNARGVPVAQFRPGASGAASAPAAGAASAPAAGRGAGSRGPPPPPPPPPPPGSLLMERPANRMPAAPAGPNMNALFAELNKGEAVTGGLRKVTDDMKTKNRADRPGVVPPSAEGRRTVMGAAAKARASAPARMALEADRKWVVEHHVDNHDILLGDTNSRQTVYIFGCRNSTIQVKGKVNAITIDQCVRTGVVFEDLVAVCELVNSQALQVQVTGRVPTIAVDKCDGVQLFLSAASLDATVTTAKSSEVNVAVPGATPDADLVEHPLPEQFSSTYKDGRFITVPVSHSGG</sequence>
<dbReference type="EMBL" id="JALJOU010000091">
    <property type="protein sequence ID" value="KAK9822160.1"/>
    <property type="molecule type" value="Genomic_DNA"/>
</dbReference>
<dbReference type="GO" id="GO:0007015">
    <property type="term" value="P:actin filament organization"/>
    <property type="evidence" value="ECO:0007669"/>
    <property type="project" value="TreeGrafter"/>
</dbReference>
<dbReference type="InterPro" id="IPR018106">
    <property type="entry name" value="CAP_CS_N"/>
</dbReference>
<organism evidence="4 5">
    <name type="scientific">Elliptochloris bilobata</name>
    <dbReference type="NCBI Taxonomy" id="381761"/>
    <lineage>
        <taxon>Eukaryota</taxon>
        <taxon>Viridiplantae</taxon>
        <taxon>Chlorophyta</taxon>
        <taxon>core chlorophytes</taxon>
        <taxon>Trebouxiophyceae</taxon>
        <taxon>Trebouxiophyceae incertae sedis</taxon>
        <taxon>Elliptochloris clade</taxon>
        <taxon>Elliptochloris</taxon>
    </lineage>
</organism>
<dbReference type="InterPro" id="IPR013912">
    <property type="entry name" value="Adenylate_cyclase-assoc_CAP_C"/>
</dbReference>
<dbReference type="FunFam" id="1.25.40.330:FF:000001">
    <property type="entry name" value="Adenylyl cyclase-associated protein"/>
    <property type="match status" value="1"/>
</dbReference>
<dbReference type="PROSITE" id="PS01088">
    <property type="entry name" value="CAP_1"/>
    <property type="match status" value="1"/>
</dbReference>
<dbReference type="PROSITE" id="PS51329">
    <property type="entry name" value="C_CAP_COFACTOR_C"/>
    <property type="match status" value="1"/>
</dbReference>
<dbReference type="InterPro" id="IPR001837">
    <property type="entry name" value="Adenylate_cyclase-assoc_CAP"/>
</dbReference>
<dbReference type="InterPro" id="IPR017901">
    <property type="entry name" value="C-CAP_CF_C-like"/>
</dbReference>
<evidence type="ECO:0000259" key="3">
    <source>
        <dbReference type="PROSITE" id="PS51329"/>
    </source>
</evidence>
<evidence type="ECO:0000313" key="5">
    <source>
        <dbReference type="Proteomes" id="UP001445335"/>
    </source>
</evidence>
<evidence type="ECO:0000313" key="4">
    <source>
        <dbReference type="EMBL" id="KAK9822160.1"/>
    </source>
</evidence>
<dbReference type="SUPFAM" id="SSF101278">
    <property type="entry name" value="N-terminal domain of adenylylcyclase associated protein, CAP"/>
    <property type="match status" value="1"/>
</dbReference>
<dbReference type="Gene3D" id="2.160.20.70">
    <property type="match status" value="1"/>
</dbReference>
<evidence type="ECO:0000256" key="1">
    <source>
        <dbReference type="ARBA" id="ARBA00007659"/>
    </source>
</evidence>
<dbReference type="Proteomes" id="UP001445335">
    <property type="component" value="Unassembled WGS sequence"/>
</dbReference>
<dbReference type="GO" id="GO:0005737">
    <property type="term" value="C:cytoplasm"/>
    <property type="evidence" value="ECO:0007669"/>
    <property type="project" value="TreeGrafter"/>
</dbReference>
<feature type="region of interest" description="Disordered" evidence="2">
    <location>
        <begin position="220"/>
        <end position="275"/>
    </location>
</feature>
<evidence type="ECO:0000256" key="2">
    <source>
        <dbReference type="SAM" id="MobiDB-lite"/>
    </source>
</evidence>
<dbReference type="Pfam" id="PF08603">
    <property type="entry name" value="CAP_C"/>
    <property type="match status" value="1"/>
</dbReference>
<dbReference type="InterPro" id="IPR036222">
    <property type="entry name" value="CAP_N_sf"/>
</dbReference>
<feature type="compositionally biased region" description="Pro residues" evidence="2">
    <location>
        <begin position="246"/>
        <end position="258"/>
    </location>
</feature>
<dbReference type="Gene3D" id="1.25.40.330">
    <property type="entry name" value="Adenylate cyclase-associated CAP, N-terminal domain"/>
    <property type="match status" value="1"/>
</dbReference>
<dbReference type="SMART" id="SM00673">
    <property type="entry name" value="CARP"/>
    <property type="match status" value="2"/>
</dbReference>
<dbReference type="InterPro" id="IPR053950">
    <property type="entry name" value="CAP_N"/>
</dbReference>
<dbReference type="AlphaFoldDB" id="A0AAW1QL76"/>
<accession>A0AAW1QL76</accession>
<name>A0AAW1QL76_9CHLO</name>
<feature type="domain" description="C-CAP/cofactor C-like" evidence="3">
    <location>
        <begin position="336"/>
        <end position="473"/>
    </location>
</feature>
<reference evidence="4 5" key="1">
    <citation type="journal article" date="2024" name="Nat. Commun.">
        <title>Phylogenomics reveals the evolutionary origins of lichenization in chlorophyte algae.</title>
        <authorList>
            <person name="Puginier C."/>
            <person name="Libourel C."/>
            <person name="Otte J."/>
            <person name="Skaloud P."/>
            <person name="Haon M."/>
            <person name="Grisel S."/>
            <person name="Petersen M."/>
            <person name="Berrin J.G."/>
            <person name="Delaux P.M."/>
            <person name="Dal Grande F."/>
            <person name="Keller J."/>
        </authorList>
    </citation>
    <scope>NUCLEOTIDE SEQUENCE [LARGE SCALE GENOMIC DNA]</scope>
    <source>
        <strain evidence="4 5">SAG 245.80</strain>
    </source>
</reference>
<dbReference type="PANTHER" id="PTHR10652:SF0">
    <property type="entry name" value="ADENYLYL CYCLASE-ASSOCIATED PROTEIN"/>
    <property type="match status" value="1"/>
</dbReference>
<dbReference type="SUPFAM" id="SSF69340">
    <property type="entry name" value="C-terminal domain of adenylylcyclase associated protein"/>
    <property type="match status" value="1"/>
</dbReference>
<dbReference type="GO" id="GO:0019933">
    <property type="term" value="P:cAMP-mediated signaling"/>
    <property type="evidence" value="ECO:0007669"/>
    <property type="project" value="TreeGrafter"/>
</dbReference>
<dbReference type="GO" id="GO:0008179">
    <property type="term" value="F:adenylate cyclase binding"/>
    <property type="evidence" value="ECO:0007669"/>
    <property type="project" value="TreeGrafter"/>
</dbReference>
<dbReference type="GO" id="GO:0003779">
    <property type="term" value="F:actin binding"/>
    <property type="evidence" value="ECO:0007669"/>
    <property type="project" value="InterPro"/>
</dbReference>
<dbReference type="InterPro" id="IPR006599">
    <property type="entry name" value="CARP_motif"/>
</dbReference>
<dbReference type="FunFam" id="2.160.20.70:FF:000006">
    <property type="entry name" value="Adenylyl cyclase-associated protein"/>
    <property type="match status" value="1"/>
</dbReference>
<gene>
    <name evidence="4" type="ORF">WJX81_002108</name>
</gene>
<dbReference type="InterPro" id="IPR016098">
    <property type="entry name" value="CAP/MinC_C"/>
</dbReference>
<dbReference type="InterPro" id="IPR036223">
    <property type="entry name" value="CAP_C_sf"/>
</dbReference>